<sequence length="117" mass="13588">GRIPGFNNNWNQTKMQVIAKEDQMRWDSQDKMQEMRNITGEQRRAHSCLGPFPGCRRLAPLSPRKSAAINFLEQKLCRSDSMPSMPTAHDRLYDGVSKEEQGRKAYLKQRNRTSLQH</sequence>
<dbReference type="Proteomes" id="UP000626109">
    <property type="component" value="Unassembled WGS sequence"/>
</dbReference>
<accession>A0A813LK82</accession>
<evidence type="ECO:0000256" key="1">
    <source>
        <dbReference type="SAM" id="MobiDB-lite"/>
    </source>
</evidence>
<proteinExistence type="predicted"/>
<feature type="non-terminal residue" evidence="2">
    <location>
        <position position="1"/>
    </location>
</feature>
<comment type="caution">
    <text evidence="2">The sequence shown here is derived from an EMBL/GenBank/DDBJ whole genome shotgun (WGS) entry which is preliminary data.</text>
</comment>
<organism evidence="2 3">
    <name type="scientific">Polarella glacialis</name>
    <name type="common">Dinoflagellate</name>
    <dbReference type="NCBI Taxonomy" id="89957"/>
    <lineage>
        <taxon>Eukaryota</taxon>
        <taxon>Sar</taxon>
        <taxon>Alveolata</taxon>
        <taxon>Dinophyceae</taxon>
        <taxon>Suessiales</taxon>
        <taxon>Suessiaceae</taxon>
        <taxon>Polarella</taxon>
    </lineage>
</organism>
<feature type="region of interest" description="Disordered" evidence="1">
    <location>
        <begin position="80"/>
        <end position="117"/>
    </location>
</feature>
<reference evidence="2" key="1">
    <citation type="submission" date="2021-02" db="EMBL/GenBank/DDBJ databases">
        <authorList>
            <person name="Dougan E. K."/>
            <person name="Rhodes N."/>
            <person name="Thang M."/>
            <person name="Chan C."/>
        </authorList>
    </citation>
    <scope>NUCLEOTIDE SEQUENCE</scope>
</reference>
<feature type="compositionally biased region" description="Basic and acidic residues" evidence="1">
    <location>
        <begin position="88"/>
        <end position="103"/>
    </location>
</feature>
<dbReference type="EMBL" id="CAJNNW010036005">
    <property type="protein sequence ID" value="CAE8731397.1"/>
    <property type="molecule type" value="Genomic_DNA"/>
</dbReference>
<dbReference type="AlphaFoldDB" id="A0A813LK82"/>
<protein>
    <submittedName>
        <fullName evidence="2">Uncharacterized protein</fullName>
    </submittedName>
</protein>
<gene>
    <name evidence="2" type="ORF">PGLA2088_LOCUS45994</name>
</gene>
<feature type="non-terminal residue" evidence="2">
    <location>
        <position position="117"/>
    </location>
</feature>
<evidence type="ECO:0000313" key="3">
    <source>
        <dbReference type="Proteomes" id="UP000626109"/>
    </source>
</evidence>
<evidence type="ECO:0000313" key="2">
    <source>
        <dbReference type="EMBL" id="CAE8731397.1"/>
    </source>
</evidence>
<name>A0A813LK82_POLGL</name>